<gene>
    <name evidence="1" type="ORF">TGAM01_v201846</name>
</gene>
<dbReference type="Proteomes" id="UP000054821">
    <property type="component" value="Unassembled WGS sequence"/>
</dbReference>
<dbReference type="EMBL" id="JPDN02000004">
    <property type="protein sequence ID" value="PON29597.1"/>
    <property type="molecule type" value="Genomic_DNA"/>
</dbReference>
<evidence type="ECO:0000313" key="2">
    <source>
        <dbReference type="Proteomes" id="UP000054821"/>
    </source>
</evidence>
<proteinExistence type="predicted"/>
<name>A0A2P4ZZ71_9HYPO</name>
<accession>A0A2P4ZZ71</accession>
<organism evidence="1 2">
    <name type="scientific">Trichoderma gamsii</name>
    <dbReference type="NCBI Taxonomy" id="398673"/>
    <lineage>
        <taxon>Eukaryota</taxon>
        <taxon>Fungi</taxon>
        <taxon>Dikarya</taxon>
        <taxon>Ascomycota</taxon>
        <taxon>Pezizomycotina</taxon>
        <taxon>Sordariomycetes</taxon>
        <taxon>Hypocreomycetidae</taxon>
        <taxon>Hypocreales</taxon>
        <taxon>Hypocreaceae</taxon>
        <taxon>Trichoderma</taxon>
    </lineage>
</organism>
<reference evidence="1 2" key="1">
    <citation type="journal article" date="2016" name="Genome Announc.">
        <title>Draft Whole-Genome Sequence of Trichoderma gamsii T6085, a Promising Biocontrol Agent of Fusarium Head Blight on Wheat.</title>
        <authorList>
            <person name="Baroncelli R."/>
            <person name="Zapparata A."/>
            <person name="Piaggeschi G."/>
            <person name="Sarrocco S."/>
            <person name="Vannacci G."/>
        </authorList>
    </citation>
    <scope>NUCLEOTIDE SEQUENCE [LARGE SCALE GENOMIC DNA]</scope>
    <source>
        <strain evidence="1 2">T6085</strain>
    </source>
</reference>
<evidence type="ECO:0000313" key="1">
    <source>
        <dbReference type="EMBL" id="PON29597.1"/>
    </source>
</evidence>
<keyword evidence="2" id="KW-1185">Reference proteome</keyword>
<protein>
    <submittedName>
        <fullName evidence="1">Uncharacterized protein</fullName>
    </submittedName>
</protein>
<dbReference type="RefSeq" id="XP_024406472.1">
    <property type="nucleotide sequence ID" value="XM_024548861.1"/>
</dbReference>
<sequence length="31" mass="3682">MWIKFVFTLVGLHKHPRTLFEAHHQLSHTIG</sequence>
<comment type="caution">
    <text evidence="1">The sequence shown here is derived from an EMBL/GenBank/DDBJ whole genome shotgun (WGS) entry which is preliminary data.</text>
</comment>
<dbReference type="GeneID" id="36347356"/>
<dbReference type="AlphaFoldDB" id="A0A2P4ZZ71"/>